<sequence length="141" mass="16236">MALKISLKPGEKIVVNGAVIVNGDRRSTMILQNRASLLREKDILLAEDVDTPIKHIYFPIMLMYMDEKGFNKYHEQYVLRMTELLSVIEDPVAKTLCVAISKDVMDGEYYKALLKCKKMFEYERTRLNYVPEGVSDNPEGE</sequence>
<dbReference type="Pfam" id="PF07378">
    <property type="entry name" value="FlbT"/>
    <property type="match status" value="1"/>
</dbReference>
<keyword evidence="1" id="KW-0694">RNA-binding</keyword>
<evidence type="ECO:0000256" key="1">
    <source>
        <dbReference type="ARBA" id="ARBA00022884"/>
    </source>
</evidence>
<dbReference type="GO" id="GO:0048027">
    <property type="term" value="F:mRNA 5'-UTR binding"/>
    <property type="evidence" value="ECO:0007669"/>
    <property type="project" value="InterPro"/>
</dbReference>
<evidence type="ECO:0000313" key="2">
    <source>
        <dbReference type="EMBL" id="VAV93209.1"/>
    </source>
</evidence>
<proteinExistence type="predicted"/>
<protein>
    <submittedName>
        <fullName evidence="2">Flagellum biosynthesis repressor protein FlbT</fullName>
    </submittedName>
</protein>
<dbReference type="AlphaFoldDB" id="A0A3B0RML9"/>
<gene>
    <name evidence="2" type="ORF">MNBD_ALPHA02-1264</name>
</gene>
<organism evidence="2">
    <name type="scientific">hydrothermal vent metagenome</name>
    <dbReference type="NCBI Taxonomy" id="652676"/>
    <lineage>
        <taxon>unclassified sequences</taxon>
        <taxon>metagenomes</taxon>
        <taxon>ecological metagenomes</taxon>
    </lineage>
</organism>
<dbReference type="EMBL" id="UOED01000080">
    <property type="protein sequence ID" value="VAV93209.1"/>
    <property type="molecule type" value="Genomic_DNA"/>
</dbReference>
<dbReference type="GO" id="GO:1902209">
    <property type="term" value="P:negative regulation of bacterial-type flagellum assembly"/>
    <property type="evidence" value="ECO:0007669"/>
    <property type="project" value="InterPro"/>
</dbReference>
<accession>A0A3B0RML9</accession>
<dbReference type="NCBIfam" id="NF001995">
    <property type="entry name" value="PRK00794.1-1"/>
    <property type="match status" value="1"/>
</dbReference>
<dbReference type="InterPro" id="IPR009967">
    <property type="entry name" value="Flagellum_FlbT"/>
</dbReference>
<dbReference type="GO" id="GO:0006402">
    <property type="term" value="P:mRNA catabolic process"/>
    <property type="evidence" value="ECO:0007669"/>
    <property type="project" value="InterPro"/>
</dbReference>
<dbReference type="PIRSF" id="PIRSF009533">
    <property type="entry name" value="FlbT"/>
    <property type="match status" value="1"/>
</dbReference>
<reference evidence="2" key="1">
    <citation type="submission" date="2018-06" db="EMBL/GenBank/DDBJ databases">
        <authorList>
            <person name="Zhirakovskaya E."/>
        </authorList>
    </citation>
    <scope>NUCLEOTIDE SEQUENCE</scope>
</reference>
<name>A0A3B0RML9_9ZZZZ</name>